<dbReference type="InterPro" id="IPR036888">
    <property type="entry name" value="DNA_integrity_DisA_N_sf"/>
</dbReference>
<evidence type="ECO:0000256" key="10">
    <source>
        <dbReference type="HAMAP-Rule" id="MF_01499"/>
    </source>
</evidence>
<feature type="transmembrane region" description="Helical" evidence="10">
    <location>
        <begin position="42"/>
        <end position="59"/>
    </location>
</feature>
<keyword evidence="8 10" id="KW-1133">Transmembrane helix</keyword>
<comment type="subunit">
    <text evidence="10">Probably a homodimer.</text>
</comment>
<organism evidence="12 13">
    <name type="scientific">Dialister micraerophilus UPII 345-E</name>
    <dbReference type="NCBI Taxonomy" id="910314"/>
    <lineage>
        <taxon>Bacteria</taxon>
        <taxon>Bacillati</taxon>
        <taxon>Bacillota</taxon>
        <taxon>Negativicutes</taxon>
        <taxon>Veillonellales</taxon>
        <taxon>Veillonellaceae</taxon>
        <taxon>Dialister</taxon>
    </lineage>
</organism>
<comment type="catalytic activity">
    <reaction evidence="1 10">
        <text>2 ATP = 3',3'-c-di-AMP + 2 diphosphate</text>
        <dbReference type="Rhea" id="RHEA:35655"/>
        <dbReference type="ChEBI" id="CHEBI:30616"/>
        <dbReference type="ChEBI" id="CHEBI:33019"/>
        <dbReference type="ChEBI" id="CHEBI:71500"/>
        <dbReference type="EC" id="2.7.7.85"/>
    </reaction>
</comment>
<gene>
    <name evidence="10" type="primary">dacA</name>
    <name evidence="12" type="ORF">HMPREF9220_0018</name>
</gene>
<evidence type="ECO:0000313" key="12">
    <source>
        <dbReference type="EMBL" id="EFR43192.1"/>
    </source>
</evidence>
<dbReference type="Pfam" id="PF19293">
    <property type="entry name" value="CdaA_N"/>
    <property type="match status" value="1"/>
</dbReference>
<evidence type="ECO:0000256" key="1">
    <source>
        <dbReference type="ARBA" id="ARBA00000877"/>
    </source>
</evidence>
<evidence type="ECO:0000256" key="8">
    <source>
        <dbReference type="ARBA" id="ARBA00022989"/>
    </source>
</evidence>
<dbReference type="eggNOG" id="COG1624">
    <property type="taxonomic scope" value="Bacteria"/>
</dbReference>
<dbReference type="SUPFAM" id="SSF143597">
    <property type="entry name" value="YojJ-like"/>
    <property type="match status" value="1"/>
</dbReference>
<keyword evidence="5 10" id="KW-0548">Nucleotidyltransferase</keyword>
<sequence length="276" mass="30861">MSIFQQLSLAYYGIGIWDVVDILVVAFFFYRIYALIKNTRATALLKGLLFLGFLSLLSGSLQLHVVNWILEKLMTVLIVALPVVFQPELRRALEQIGRGKLYISSQVMNETDWESVIDDVVEASEVMAEKRIGALIVFECSVGLDDYIDSGIRVDGLVSKELLGNIFIVNTPLHDGAVIIREGRIMAAGCLLPLTRDRSLSSEMGTRHRAAIGLSEQADCVVVVVSEETGIISYAYGGHIYRHMDSESLRNRLRTFLLQKKNRSVGNILQKWSPLK</sequence>
<comment type="caution">
    <text evidence="12">The sequence shown here is derived from an EMBL/GenBank/DDBJ whole genome shotgun (WGS) entry which is preliminary data.</text>
</comment>
<evidence type="ECO:0000256" key="7">
    <source>
        <dbReference type="ARBA" id="ARBA00022840"/>
    </source>
</evidence>
<comment type="function">
    <text evidence="10">Catalyzes the condensation of 2 ATP molecules into cyclic di-AMP (c-di-AMP), a second messenger used to regulate differing processes in different bacteria.</text>
</comment>
<dbReference type="GO" id="GO:0106408">
    <property type="term" value="F:diadenylate cyclase activity"/>
    <property type="evidence" value="ECO:0007669"/>
    <property type="project" value="UniProtKB-EC"/>
</dbReference>
<evidence type="ECO:0000259" key="11">
    <source>
        <dbReference type="PROSITE" id="PS51794"/>
    </source>
</evidence>
<feature type="transmembrane region" description="Helical" evidence="10">
    <location>
        <begin position="12"/>
        <end position="30"/>
    </location>
</feature>
<keyword evidence="9 10" id="KW-0472">Membrane</keyword>
<keyword evidence="6 10" id="KW-0547">Nucleotide-binding</keyword>
<dbReference type="PIRSF" id="PIRSF004793">
    <property type="entry name" value="UCP004793"/>
    <property type="match status" value="1"/>
</dbReference>
<evidence type="ECO:0000256" key="5">
    <source>
        <dbReference type="ARBA" id="ARBA00022695"/>
    </source>
</evidence>
<dbReference type="InterPro" id="IPR003390">
    <property type="entry name" value="DNA_integrity_scan_DisA_N"/>
</dbReference>
<dbReference type="PANTHER" id="PTHR34185">
    <property type="entry name" value="DIADENYLATE CYCLASE"/>
    <property type="match status" value="1"/>
</dbReference>
<evidence type="ECO:0000313" key="13">
    <source>
        <dbReference type="Proteomes" id="UP000004594"/>
    </source>
</evidence>
<evidence type="ECO:0000256" key="3">
    <source>
        <dbReference type="ARBA" id="ARBA00022679"/>
    </source>
</evidence>
<name>E4L7L3_9FIRM</name>
<dbReference type="InterPro" id="IPR045585">
    <property type="entry name" value="CdaA_N"/>
</dbReference>
<protein>
    <recommendedName>
        <fullName evidence="10">Diadenylate cyclase</fullName>
        <shortName evidence="10">DAC</shortName>
        <ecNumber evidence="10">2.7.7.85</ecNumber>
    </recommendedName>
    <alternativeName>
        <fullName evidence="10">Cyclic-di-AMP synthase</fullName>
        <shortName evidence="10">c-di-AMP synthase</shortName>
    </alternativeName>
</protein>
<reference evidence="12 13" key="1">
    <citation type="submission" date="2010-11" db="EMBL/GenBank/DDBJ databases">
        <authorList>
            <person name="Durkin A.S."/>
            <person name="Madupu R."/>
            <person name="Torralba M."/>
            <person name="Gillis M."/>
            <person name="Methe B."/>
            <person name="Sutton G."/>
            <person name="Nelson K.E."/>
        </authorList>
    </citation>
    <scope>NUCLEOTIDE SEQUENCE [LARGE SCALE GENOMIC DNA]</scope>
    <source>
        <strain evidence="12 13">UPII 345-E</strain>
    </source>
</reference>
<dbReference type="InterPro" id="IPR014046">
    <property type="entry name" value="C-di-AMP_synthase"/>
</dbReference>
<dbReference type="Proteomes" id="UP000004594">
    <property type="component" value="Unassembled WGS sequence"/>
</dbReference>
<dbReference type="AlphaFoldDB" id="E4L7L3"/>
<keyword evidence="4 10" id="KW-0812">Transmembrane</keyword>
<accession>E4L7L3</accession>
<evidence type="ECO:0000256" key="4">
    <source>
        <dbReference type="ARBA" id="ARBA00022692"/>
    </source>
</evidence>
<dbReference type="InterPro" id="IPR034701">
    <property type="entry name" value="CdaA"/>
</dbReference>
<feature type="domain" description="DAC" evidence="11">
    <location>
        <begin position="86"/>
        <end position="246"/>
    </location>
</feature>
<comment type="similarity">
    <text evidence="10">Belongs to the adenylate cyclase family. DacA/CdaA subfamily.</text>
</comment>
<comment type="caution">
    <text evidence="10">Lacks conserved residue(s) required for the propagation of feature annotation.</text>
</comment>
<dbReference type="HAMAP" id="MF_01499">
    <property type="entry name" value="DacA"/>
    <property type="match status" value="1"/>
</dbReference>
<dbReference type="EC" id="2.7.7.85" evidence="10"/>
<keyword evidence="7 10" id="KW-0067">ATP-binding</keyword>
<evidence type="ECO:0000256" key="6">
    <source>
        <dbReference type="ARBA" id="ARBA00022741"/>
    </source>
</evidence>
<keyword evidence="3 10" id="KW-0808">Transferase</keyword>
<dbReference type="PROSITE" id="PS51794">
    <property type="entry name" value="DAC"/>
    <property type="match status" value="1"/>
</dbReference>
<evidence type="ECO:0000256" key="9">
    <source>
        <dbReference type="ARBA" id="ARBA00023136"/>
    </source>
</evidence>
<dbReference type="InterPro" id="IPR050338">
    <property type="entry name" value="DisA"/>
</dbReference>
<dbReference type="NCBIfam" id="TIGR00159">
    <property type="entry name" value="diadenylate cyclase CdaA"/>
    <property type="match status" value="1"/>
</dbReference>
<proteinExistence type="inferred from homology"/>
<evidence type="ECO:0000256" key="2">
    <source>
        <dbReference type="ARBA" id="ARBA00022475"/>
    </source>
</evidence>
<keyword evidence="2 10" id="KW-1003">Cell membrane</keyword>
<dbReference type="Pfam" id="PF02457">
    <property type="entry name" value="DAC"/>
    <property type="match status" value="1"/>
</dbReference>
<dbReference type="GO" id="GO:0006171">
    <property type="term" value="P:cAMP biosynthetic process"/>
    <property type="evidence" value="ECO:0007669"/>
    <property type="project" value="InterPro"/>
</dbReference>
<dbReference type="EMBL" id="AENT01000007">
    <property type="protein sequence ID" value="EFR43192.1"/>
    <property type="molecule type" value="Genomic_DNA"/>
</dbReference>
<dbReference type="FunFam" id="3.40.1700.10:FF:000002">
    <property type="entry name" value="Diadenylate cyclase"/>
    <property type="match status" value="1"/>
</dbReference>
<dbReference type="GO" id="GO:0004016">
    <property type="term" value="F:adenylate cyclase activity"/>
    <property type="evidence" value="ECO:0007669"/>
    <property type="project" value="UniProtKB-UniRule"/>
</dbReference>
<dbReference type="PANTHER" id="PTHR34185:SF1">
    <property type="entry name" value="DIADENYLATE CYCLASE"/>
    <property type="match status" value="1"/>
</dbReference>
<dbReference type="RefSeq" id="WP_007554004.1">
    <property type="nucleotide sequence ID" value="NZ_AENT01000007.1"/>
</dbReference>
<dbReference type="Gene3D" id="3.40.1700.10">
    <property type="entry name" value="DNA integrity scanning protein, DisA, N-terminal domain"/>
    <property type="match status" value="1"/>
</dbReference>
<dbReference type="GO" id="GO:0005524">
    <property type="term" value="F:ATP binding"/>
    <property type="evidence" value="ECO:0007669"/>
    <property type="project" value="UniProtKB-UniRule"/>
</dbReference>